<name>A0ABV0U6S3_9TELE</name>
<accession>A0ABV0U6S3</accession>
<gene>
    <name evidence="1" type="ORF">ILYODFUR_019668</name>
</gene>
<proteinExistence type="predicted"/>
<evidence type="ECO:0000313" key="1">
    <source>
        <dbReference type="EMBL" id="MEQ2240885.1"/>
    </source>
</evidence>
<organism evidence="1 2">
    <name type="scientific">Ilyodon furcidens</name>
    <name type="common">goldbreast splitfin</name>
    <dbReference type="NCBI Taxonomy" id="33524"/>
    <lineage>
        <taxon>Eukaryota</taxon>
        <taxon>Metazoa</taxon>
        <taxon>Chordata</taxon>
        <taxon>Craniata</taxon>
        <taxon>Vertebrata</taxon>
        <taxon>Euteleostomi</taxon>
        <taxon>Actinopterygii</taxon>
        <taxon>Neopterygii</taxon>
        <taxon>Teleostei</taxon>
        <taxon>Neoteleostei</taxon>
        <taxon>Acanthomorphata</taxon>
        <taxon>Ovalentaria</taxon>
        <taxon>Atherinomorphae</taxon>
        <taxon>Cyprinodontiformes</taxon>
        <taxon>Goodeidae</taxon>
        <taxon>Ilyodon</taxon>
    </lineage>
</organism>
<reference evidence="1 2" key="1">
    <citation type="submission" date="2021-06" db="EMBL/GenBank/DDBJ databases">
        <authorList>
            <person name="Palmer J.M."/>
        </authorList>
    </citation>
    <scope>NUCLEOTIDE SEQUENCE [LARGE SCALE GENOMIC DNA]</scope>
    <source>
        <strain evidence="2">if_2019</strain>
        <tissue evidence="1">Muscle</tissue>
    </source>
</reference>
<protein>
    <submittedName>
        <fullName evidence="1">Uncharacterized protein</fullName>
    </submittedName>
</protein>
<keyword evidence="2" id="KW-1185">Reference proteome</keyword>
<dbReference type="Proteomes" id="UP001482620">
    <property type="component" value="Unassembled WGS sequence"/>
</dbReference>
<sequence length="156" mass="17839">MFSLSSLNIIREIMQCSIKACVMAGHRTISMCLSLCVGTSIWRTQTHTSISSYTRCMNRVLRGTSACERDSRNRRRLGEDQTRAAYSFKEECGNVDARVFLRDVGTAEKSQGNNPIQTSPGMNAKEPNLYFSHVLIIAEYIWCTLFIKQKAWKEWK</sequence>
<comment type="caution">
    <text evidence="1">The sequence shown here is derived from an EMBL/GenBank/DDBJ whole genome shotgun (WGS) entry which is preliminary data.</text>
</comment>
<evidence type="ECO:0000313" key="2">
    <source>
        <dbReference type="Proteomes" id="UP001482620"/>
    </source>
</evidence>
<dbReference type="EMBL" id="JAHRIQ010059909">
    <property type="protein sequence ID" value="MEQ2240885.1"/>
    <property type="molecule type" value="Genomic_DNA"/>
</dbReference>